<sequence length="214" mass="23330">TVSPQVRVSLPTSSVHVVVVLSSDVQLTAWTLPVPQDVDRSECPAVNQTAHSSSVCRAAEQLHLRAEEPAPGRRRASVLEALAAVSRRAESSWLLESLFLSLCALYVLLPLIFWYRCDFVLEARWLQLQKPLKIIQKPHMIAAAVRPAPSDGSHSENLTQRKRDPVCMKAGLTNGEEPCGRHTQQELFRPGGGRYGEAAGLHRATTASAGPVGI</sequence>
<feature type="transmembrane region" description="Helical" evidence="1">
    <location>
        <begin position="93"/>
        <end position="115"/>
    </location>
</feature>
<feature type="non-terminal residue" evidence="2">
    <location>
        <position position="214"/>
    </location>
</feature>
<dbReference type="Proteomes" id="UP001153269">
    <property type="component" value="Unassembled WGS sequence"/>
</dbReference>
<protein>
    <submittedName>
        <fullName evidence="2">Uncharacterized protein</fullName>
    </submittedName>
</protein>
<evidence type="ECO:0000313" key="2">
    <source>
        <dbReference type="EMBL" id="CAB1438707.1"/>
    </source>
</evidence>
<reference evidence="2" key="1">
    <citation type="submission" date="2020-03" db="EMBL/GenBank/DDBJ databases">
        <authorList>
            <person name="Weist P."/>
        </authorList>
    </citation>
    <scope>NUCLEOTIDE SEQUENCE</scope>
</reference>
<keyword evidence="1" id="KW-1133">Transmembrane helix</keyword>
<comment type="caution">
    <text evidence="2">The sequence shown here is derived from an EMBL/GenBank/DDBJ whole genome shotgun (WGS) entry which is preliminary data.</text>
</comment>
<keyword evidence="3" id="KW-1185">Reference proteome</keyword>
<evidence type="ECO:0000256" key="1">
    <source>
        <dbReference type="SAM" id="Phobius"/>
    </source>
</evidence>
<dbReference type="AlphaFoldDB" id="A0A9N7UWS2"/>
<organism evidence="2 3">
    <name type="scientific">Pleuronectes platessa</name>
    <name type="common">European plaice</name>
    <dbReference type="NCBI Taxonomy" id="8262"/>
    <lineage>
        <taxon>Eukaryota</taxon>
        <taxon>Metazoa</taxon>
        <taxon>Chordata</taxon>
        <taxon>Craniata</taxon>
        <taxon>Vertebrata</taxon>
        <taxon>Euteleostomi</taxon>
        <taxon>Actinopterygii</taxon>
        <taxon>Neopterygii</taxon>
        <taxon>Teleostei</taxon>
        <taxon>Neoteleostei</taxon>
        <taxon>Acanthomorphata</taxon>
        <taxon>Carangaria</taxon>
        <taxon>Pleuronectiformes</taxon>
        <taxon>Pleuronectoidei</taxon>
        <taxon>Pleuronectidae</taxon>
        <taxon>Pleuronectes</taxon>
    </lineage>
</organism>
<accession>A0A9N7UWS2</accession>
<dbReference type="EMBL" id="CADEAL010002196">
    <property type="protein sequence ID" value="CAB1438707.1"/>
    <property type="molecule type" value="Genomic_DNA"/>
</dbReference>
<gene>
    <name evidence="2" type="ORF">PLEPLA_LOCUS26590</name>
</gene>
<name>A0A9N7UWS2_PLEPL</name>
<keyword evidence="1" id="KW-0812">Transmembrane</keyword>
<proteinExistence type="predicted"/>
<keyword evidence="1" id="KW-0472">Membrane</keyword>
<evidence type="ECO:0000313" key="3">
    <source>
        <dbReference type="Proteomes" id="UP001153269"/>
    </source>
</evidence>